<comment type="caution">
    <text evidence="1">The sequence shown here is derived from an EMBL/GenBank/DDBJ whole genome shotgun (WGS) entry which is preliminary data.</text>
</comment>
<evidence type="ECO:0000313" key="2">
    <source>
        <dbReference type="Proteomes" id="UP001066276"/>
    </source>
</evidence>
<dbReference type="AlphaFoldDB" id="A0AAV7UZF1"/>
<keyword evidence="2" id="KW-1185">Reference proteome</keyword>
<gene>
    <name evidence="1" type="ORF">NDU88_003783</name>
</gene>
<dbReference type="EMBL" id="JANPWB010000004">
    <property type="protein sequence ID" value="KAJ1194495.1"/>
    <property type="molecule type" value="Genomic_DNA"/>
</dbReference>
<accession>A0AAV7UZF1</accession>
<sequence length="262" mass="28228">MTCPGPRGGCSHADAGIRTAACATQPLGHSVSERIICSPPALVDQHRMVKHSVYLQRVSHSNEKVAAPVNTLVHKRLALLAGFSQPFFGEGVIRAAGIRFPGCLNKLEAKLQMLTARADLQSAHTTDRMHPAGPASAHAQTAPRAWGFSRSMLGARKELTQWCARTLCSACCRARMCSHLRHQWGLAWCARVTALQAGAAREAVHCICSTILRPCPPLAVSTASGSFIRISEPGPSFESEPRSGLAPEKYANCPDCRLPTFR</sequence>
<proteinExistence type="predicted"/>
<dbReference type="Proteomes" id="UP001066276">
    <property type="component" value="Chromosome 2_2"/>
</dbReference>
<evidence type="ECO:0000313" key="1">
    <source>
        <dbReference type="EMBL" id="KAJ1194495.1"/>
    </source>
</evidence>
<protein>
    <submittedName>
        <fullName evidence="1">Uncharacterized protein</fullName>
    </submittedName>
</protein>
<name>A0AAV7UZF1_PLEWA</name>
<organism evidence="1 2">
    <name type="scientific">Pleurodeles waltl</name>
    <name type="common">Iberian ribbed newt</name>
    <dbReference type="NCBI Taxonomy" id="8319"/>
    <lineage>
        <taxon>Eukaryota</taxon>
        <taxon>Metazoa</taxon>
        <taxon>Chordata</taxon>
        <taxon>Craniata</taxon>
        <taxon>Vertebrata</taxon>
        <taxon>Euteleostomi</taxon>
        <taxon>Amphibia</taxon>
        <taxon>Batrachia</taxon>
        <taxon>Caudata</taxon>
        <taxon>Salamandroidea</taxon>
        <taxon>Salamandridae</taxon>
        <taxon>Pleurodelinae</taxon>
        <taxon>Pleurodeles</taxon>
    </lineage>
</organism>
<reference evidence="1" key="1">
    <citation type="journal article" date="2022" name="bioRxiv">
        <title>Sequencing and chromosome-scale assembly of the giantPleurodeles waltlgenome.</title>
        <authorList>
            <person name="Brown T."/>
            <person name="Elewa A."/>
            <person name="Iarovenko S."/>
            <person name="Subramanian E."/>
            <person name="Araus A.J."/>
            <person name="Petzold A."/>
            <person name="Susuki M."/>
            <person name="Suzuki K.-i.T."/>
            <person name="Hayashi T."/>
            <person name="Toyoda A."/>
            <person name="Oliveira C."/>
            <person name="Osipova E."/>
            <person name="Leigh N.D."/>
            <person name="Simon A."/>
            <person name="Yun M.H."/>
        </authorList>
    </citation>
    <scope>NUCLEOTIDE SEQUENCE</scope>
    <source>
        <strain evidence="1">20211129_DDA</strain>
        <tissue evidence="1">Liver</tissue>
    </source>
</reference>